<gene>
    <name evidence="2" type="ORF">ES711_13580</name>
</gene>
<dbReference type="EMBL" id="VORX01000007">
    <property type="protein sequence ID" value="TXE06535.1"/>
    <property type="molecule type" value="Genomic_DNA"/>
</dbReference>
<dbReference type="InterPro" id="IPR036063">
    <property type="entry name" value="Smr_dom_sf"/>
</dbReference>
<sequence length="184" mass="21198">MNLKVGDKVTVLDEAISGTVSKIEGKTIFIDTEDGFLMDFQESELLKMAEKDTMRSSIFADHSFDEVLSEKEQPGKRKSVRVKPKERSQPAMEVDLHIHNLTENQRHLSNYDMLTLQLDTARHKLEFAINKRIQKIVFIHGVGEGVLKMELETLFSRYDNVKFYAADFQKYGLGATEVYVYQNM</sequence>
<name>A0A5C7AIX4_9FLAO</name>
<organism evidence="2 3">
    <name type="scientific">Gelidibacter salicanalis</name>
    <dbReference type="NCBI Taxonomy" id="291193"/>
    <lineage>
        <taxon>Bacteria</taxon>
        <taxon>Pseudomonadati</taxon>
        <taxon>Bacteroidota</taxon>
        <taxon>Flavobacteriia</taxon>
        <taxon>Flavobacteriales</taxon>
        <taxon>Flavobacteriaceae</taxon>
        <taxon>Gelidibacter</taxon>
    </lineage>
</organism>
<protein>
    <submittedName>
        <fullName evidence="2">DNA mismatch repair protein MutS</fullName>
    </submittedName>
</protein>
<reference evidence="2 3" key="1">
    <citation type="submission" date="2019-08" db="EMBL/GenBank/DDBJ databases">
        <title>Genome sequence of Gelidibacter salicanalis IC162T.</title>
        <authorList>
            <person name="Bowman J.P."/>
        </authorList>
    </citation>
    <scope>NUCLEOTIDE SEQUENCE [LARGE SCALE GENOMIC DNA]</scope>
    <source>
        <strain evidence="2 3">IC162</strain>
    </source>
</reference>
<dbReference type="RefSeq" id="WP_146893846.1">
    <property type="nucleotide sequence ID" value="NZ_VORX01000007.1"/>
</dbReference>
<evidence type="ECO:0000313" key="2">
    <source>
        <dbReference type="EMBL" id="TXE06535.1"/>
    </source>
</evidence>
<proteinExistence type="predicted"/>
<dbReference type="InterPro" id="IPR002625">
    <property type="entry name" value="Smr_dom"/>
</dbReference>
<dbReference type="OrthoDB" id="1524810at2"/>
<dbReference type="Proteomes" id="UP000321734">
    <property type="component" value="Unassembled WGS sequence"/>
</dbReference>
<dbReference type="Pfam" id="PF01713">
    <property type="entry name" value="Smr"/>
    <property type="match status" value="1"/>
</dbReference>
<accession>A0A5C7AIX4</accession>
<feature type="domain" description="Smr" evidence="1">
    <location>
        <begin position="111"/>
        <end position="181"/>
    </location>
</feature>
<dbReference type="PROSITE" id="PS50828">
    <property type="entry name" value="SMR"/>
    <property type="match status" value="1"/>
</dbReference>
<evidence type="ECO:0000259" key="1">
    <source>
        <dbReference type="PROSITE" id="PS50828"/>
    </source>
</evidence>
<dbReference type="Gene3D" id="3.30.1370.110">
    <property type="match status" value="1"/>
</dbReference>
<comment type="caution">
    <text evidence="2">The sequence shown here is derived from an EMBL/GenBank/DDBJ whole genome shotgun (WGS) entry which is preliminary data.</text>
</comment>
<keyword evidence="3" id="KW-1185">Reference proteome</keyword>
<evidence type="ECO:0000313" key="3">
    <source>
        <dbReference type="Proteomes" id="UP000321734"/>
    </source>
</evidence>
<dbReference type="AlphaFoldDB" id="A0A5C7AIX4"/>